<dbReference type="Proteomes" id="UP000053558">
    <property type="component" value="Unassembled WGS sequence"/>
</dbReference>
<accession>A0A5M3MNP6</accession>
<dbReference type="EMBL" id="JH711579">
    <property type="protein sequence ID" value="EIW80251.1"/>
    <property type="molecule type" value="Genomic_DNA"/>
</dbReference>
<dbReference type="SMART" id="SM00812">
    <property type="entry name" value="Alpha_L_fucos"/>
    <property type="match status" value="1"/>
</dbReference>
<dbReference type="Pfam" id="PF01120">
    <property type="entry name" value="Alpha_L_fucos"/>
    <property type="match status" value="1"/>
</dbReference>
<evidence type="ECO:0000259" key="8">
    <source>
        <dbReference type="Pfam" id="PF01120"/>
    </source>
</evidence>
<dbReference type="PRINTS" id="PR00741">
    <property type="entry name" value="GLHYDRLASE29"/>
</dbReference>
<evidence type="ECO:0000256" key="7">
    <source>
        <dbReference type="SAM" id="SignalP"/>
    </source>
</evidence>
<gene>
    <name evidence="9" type="ORF">CONPUDRAFT_144417</name>
</gene>
<reference evidence="10" key="1">
    <citation type="journal article" date="2012" name="Science">
        <title>The Paleozoic origin of enzymatic lignin decomposition reconstructed from 31 fungal genomes.</title>
        <authorList>
            <person name="Floudas D."/>
            <person name="Binder M."/>
            <person name="Riley R."/>
            <person name="Barry K."/>
            <person name="Blanchette R.A."/>
            <person name="Henrissat B."/>
            <person name="Martinez A.T."/>
            <person name="Otillar R."/>
            <person name="Spatafora J.W."/>
            <person name="Yadav J.S."/>
            <person name="Aerts A."/>
            <person name="Benoit I."/>
            <person name="Boyd A."/>
            <person name="Carlson A."/>
            <person name="Copeland A."/>
            <person name="Coutinho P.M."/>
            <person name="de Vries R.P."/>
            <person name="Ferreira P."/>
            <person name="Findley K."/>
            <person name="Foster B."/>
            <person name="Gaskell J."/>
            <person name="Glotzer D."/>
            <person name="Gorecki P."/>
            <person name="Heitman J."/>
            <person name="Hesse C."/>
            <person name="Hori C."/>
            <person name="Igarashi K."/>
            <person name="Jurgens J.A."/>
            <person name="Kallen N."/>
            <person name="Kersten P."/>
            <person name="Kohler A."/>
            <person name="Kuees U."/>
            <person name="Kumar T.K.A."/>
            <person name="Kuo A."/>
            <person name="LaButti K."/>
            <person name="Larrondo L.F."/>
            <person name="Lindquist E."/>
            <person name="Ling A."/>
            <person name="Lombard V."/>
            <person name="Lucas S."/>
            <person name="Lundell T."/>
            <person name="Martin R."/>
            <person name="McLaughlin D.J."/>
            <person name="Morgenstern I."/>
            <person name="Morin E."/>
            <person name="Murat C."/>
            <person name="Nagy L.G."/>
            <person name="Nolan M."/>
            <person name="Ohm R.A."/>
            <person name="Patyshakuliyeva A."/>
            <person name="Rokas A."/>
            <person name="Ruiz-Duenas F.J."/>
            <person name="Sabat G."/>
            <person name="Salamov A."/>
            <person name="Samejima M."/>
            <person name="Schmutz J."/>
            <person name="Slot J.C."/>
            <person name="St John F."/>
            <person name="Stenlid J."/>
            <person name="Sun H."/>
            <person name="Sun S."/>
            <person name="Syed K."/>
            <person name="Tsang A."/>
            <person name="Wiebenga A."/>
            <person name="Young D."/>
            <person name="Pisabarro A."/>
            <person name="Eastwood D.C."/>
            <person name="Martin F."/>
            <person name="Cullen D."/>
            <person name="Grigoriev I.V."/>
            <person name="Hibbett D.S."/>
        </authorList>
    </citation>
    <scope>NUCLEOTIDE SEQUENCE [LARGE SCALE GENOMIC DNA]</scope>
    <source>
        <strain evidence="10">RWD-64-598 SS2</strain>
    </source>
</reference>
<dbReference type="PANTHER" id="PTHR10030">
    <property type="entry name" value="ALPHA-L-FUCOSIDASE"/>
    <property type="match status" value="1"/>
</dbReference>
<dbReference type="OMA" id="KNWWNLH"/>
<keyword evidence="10" id="KW-1185">Reference proteome</keyword>
<dbReference type="InterPro" id="IPR016286">
    <property type="entry name" value="FUC_metazoa-typ"/>
</dbReference>
<dbReference type="OrthoDB" id="6039950at2759"/>
<evidence type="ECO:0000256" key="5">
    <source>
        <dbReference type="ARBA" id="ARBA00022801"/>
    </source>
</evidence>
<keyword evidence="4 7" id="KW-0732">Signal</keyword>
<dbReference type="GO" id="GO:0004560">
    <property type="term" value="F:alpha-L-fucosidase activity"/>
    <property type="evidence" value="ECO:0007669"/>
    <property type="project" value="UniProtKB-EC"/>
</dbReference>
<evidence type="ECO:0000313" key="10">
    <source>
        <dbReference type="Proteomes" id="UP000053558"/>
    </source>
</evidence>
<dbReference type="PANTHER" id="PTHR10030:SF37">
    <property type="entry name" value="ALPHA-L-FUCOSIDASE-RELATED"/>
    <property type="match status" value="1"/>
</dbReference>
<dbReference type="GO" id="GO:0016139">
    <property type="term" value="P:glycoside catabolic process"/>
    <property type="evidence" value="ECO:0007669"/>
    <property type="project" value="TreeGrafter"/>
</dbReference>
<evidence type="ECO:0000256" key="2">
    <source>
        <dbReference type="ARBA" id="ARBA00007951"/>
    </source>
</evidence>
<feature type="chain" id="PRO_5024270364" description="alpha-L-fucosidase" evidence="7">
    <location>
        <begin position="22"/>
        <end position="836"/>
    </location>
</feature>
<comment type="function">
    <text evidence="1">Alpha-L-fucosidase is responsible for hydrolyzing the alpha-1,6-linked fucose joined to the reducing-end N-acetylglucosamine of the carbohydrate moieties of glycoproteins.</text>
</comment>
<comment type="caution">
    <text evidence="9">The sequence shown here is derived from an EMBL/GenBank/DDBJ whole genome shotgun (WGS) entry which is preliminary data.</text>
</comment>
<evidence type="ECO:0000256" key="6">
    <source>
        <dbReference type="ARBA" id="ARBA00023295"/>
    </source>
</evidence>
<dbReference type="AlphaFoldDB" id="A0A5M3MNP6"/>
<evidence type="ECO:0000256" key="1">
    <source>
        <dbReference type="ARBA" id="ARBA00004071"/>
    </source>
</evidence>
<evidence type="ECO:0000256" key="4">
    <source>
        <dbReference type="ARBA" id="ARBA00022729"/>
    </source>
</evidence>
<dbReference type="GO" id="GO:0006004">
    <property type="term" value="P:fucose metabolic process"/>
    <property type="evidence" value="ECO:0007669"/>
    <property type="project" value="InterPro"/>
</dbReference>
<sequence>MKPLSFPLLAAAHAFLGLVAAQSLPAFPSAQLDISSVFNNQAASEDGSSGDFDGLGGTFVASLLPPGTWEYQGIKYAFPATWGKGEDNVIANGQTVKLPNETYVTELHIVYSGDGPDSDFSANFTINYKDDSTTILPLTGLEWFQFPEMNWGTIPTRYHHVNYSSAINWNVSSLYQLSIGIPSQSPLENITFPETADATDRVHIFALSYTPAVVPTTAKPTGPELAVKSVEFSTRWEQVGSSRAQTVAVALANLLPAKYATAGNASTNATVNEAYTVEVSGGGVTTVAPGVFYRLVPTDQVNLDVLVTGGDNGQTATVTVKNAAGAVVGTSAGWPVTPLRTSWTPEVDALTTHETPTWWRKAKYGIFIHWGLYSVPAYGHNSYAEWYDWALHNPNSSQSPTWVHHKEVYGENVVYDDFIANFTAGLWSPTEWLQLIEDAGAKYFVQVTKHHDGYALFDTGNTSHRSSVYLGPKRDFVKELFDAAKAGFPELHRGTYFSLPEWFNPFYAPYGFESWPGGLAHNAYNWSEIEPYTGLINVTDFITDLQFPQMLSLAQNYDTEIMWCDIGGPNMTLEFAAAYYNHAWENGYQVTMNDRCGNVPDYSTPEYTVFGSLQTTSWETNEGMDPDSYGINNQTTPDEYKNGTTIVQTLVDVVSKNGNYLLDVGPTAEGVIIPAMADNLRDAGRWLSYSGACVYNTSYWPQAQQSPDGSVRFLTTPTTFCIVAFDKPSGTLTVDAGGAVLPVLQGDEVRLLGPSGNGTALRWSVGEGGVMSVEVDAGEVDEVEYAWAFEVRYAVANGTSSEAVASGVAVDVGAEAGYPAEVGHVAQQVLSAGQSI</sequence>
<comment type="similarity">
    <text evidence="2">Belongs to the glycosyl hydrolase 29 family.</text>
</comment>
<dbReference type="InterPro" id="IPR017853">
    <property type="entry name" value="GH"/>
</dbReference>
<dbReference type="InterPro" id="IPR000933">
    <property type="entry name" value="Glyco_hydro_29"/>
</dbReference>
<organism evidence="9 10">
    <name type="scientific">Coniophora puteana (strain RWD-64-598)</name>
    <name type="common">Brown rot fungus</name>
    <dbReference type="NCBI Taxonomy" id="741705"/>
    <lineage>
        <taxon>Eukaryota</taxon>
        <taxon>Fungi</taxon>
        <taxon>Dikarya</taxon>
        <taxon>Basidiomycota</taxon>
        <taxon>Agaricomycotina</taxon>
        <taxon>Agaricomycetes</taxon>
        <taxon>Agaricomycetidae</taxon>
        <taxon>Boletales</taxon>
        <taxon>Coniophorineae</taxon>
        <taxon>Coniophoraceae</taxon>
        <taxon>Coniophora</taxon>
    </lineage>
</organism>
<feature type="signal peptide" evidence="7">
    <location>
        <begin position="1"/>
        <end position="21"/>
    </location>
</feature>
<dbReference type="KEGG" id="cput:CONPUDRAFT_144417"/>
<dbReference type="SUPFAM" id="SSF51445">
    <property type="entry name" value="(Trans)glycosidases"/>
    <property type="match status" value="1"/>
</dbReference>
<dbReference type="Gene3D" id="3.20.20.80">
    <property type="entry name" value="Glycosidases"/>
    <property type="match status" value="1"/>
</dbReference>
<evidence type="ECO:0000256" key="3">
    <source>
        <dbReference type="ARBA" id="ARBA00012662"/>
    </source>
</evidence>
<dbReference type="GeneID" id="19201943"/>
<dbReference type="EC" id="3.2.1.51" evidence="3"/>
<keyword evidence="6" id="KW-0326">Glycosidase</keyword>
<evidence type="ECO:0000313" key="9">
    <source>
        <dbReference type="EMBL" id="EIW80251.1"/>
    </source>
</evidence>
<dbReference type="InterPro" id="IPR057739">
    <property type="entry name" value="Glyco_hydro_29_N"/>
</dbReference>
<name>A0A5M3MNP6_CONPW</name>
<proteinExistence type="inferred from homology"/>
<feature type="domain" description="Glycoside hydrolase family 29 N-terminal" evidence="8">
    <location>
        <begin position="341"/>
        <end position="691"/>
    </location>
</feature>
<protein>
    <recommendedName>
        <fullName evidence="3">alpha-L-fucosidase</fullName>
        <ecNumber evidence="3">3.2.1.51</ecNumber>
    </recommendedName>
</protein>
<keyword evidence="5 9" id="KW-0378">Hydrolase</keyword>
<dbReference type="RefSeq" id="XP_007769245.1">
    <property type="nucleotide sequence ID" value="XM_007771055.1"/>
</dbReference>